<protein>
    <submittedName>
        <fullName evidence="7">Sigma 54-interacting transcriptional regulator</fullName>
    </submittedName>
</protein>
<dbReference type="PROSITE" id="PS00688">
    <property type="entry name" value="SIGMA54_INTERACT_3"/>
    <property type="match status" value="1"/>
</dbReference>
<dbReference type="PROSITE" id="PS00675">
    <property type="entry name" value="SIGMA54_INTERACT_1"/>
    <property type="match status" value="1"/>
</dbReference>
<keyword evidence="8" id="KW-1185">Reference proteome</keyword>
<dbReference type="InterPro" id="IPR025662">
    <property type="entry name" value="Sigma_54_int_dom_ATP-bd_1"/>
</dbReference>
<dbReference type="InterPro" id="IPR009057">
    <property type="entry name" value="Homeodomain-like_sf"/>
</dbReference>
<dbReference type="InterPro" id="IPR002078">
    <property type="entry name" value="Sigma_54_int"/>
</dbReference>
<keyword evidence="2" id="KW-0067">ATP-binding</keyword>
<keyword evidence="1" id="KW-0547">Nucleotide-binding</keyword>
<organism evidence="7 8">
    <name type="scientific">Niastella soli</name>
    <dbReference type="NCBI Taxonomy" id="2821487"/>
    <lineage>
        <taxon>Bacteria</taxon>
        <taxon>Pseudomonadati</taxon>
        <taxon>Bacteroidota</taxon>
        <taxon>Chitinophagia</taxon>
        <taxon>Chitinophagales</taxon>
        <taxon>Chitinophagaceae</taxon>
        <taxon>Niastella</taxon>
    </lineage>
</organism>
<dbReference type="EMBL" id="JAGHKO010000001">
    <property type="protein sequence ID" value="MBO9200488.1"/>
    <property type="molecule type" value="Genomic_DNA"/>
</dbReference>
<proteinExistence type="predicted"/>
<dbReference type="SMART" id="SM00382">
    <property type="entry name" value="AAA"/>
    <property type="match status" value="1"/>
</dbReference>
<evidence type="ECO:0000256" key="1">
    <source>
        <dbReference type="ARBA" id="ARBA00022741"/>
    </source>
</evidence>
<comment type="caution">
    <text evidence="7">The sequence shown here is derived from an EMBL/GenBank/DDBJ whole genome shotgun (WGS) entry which is preliminary data.</text>
</comment>
<keyword evidence="5" id="KW-0804">Transcription</keyword>
<gene>
    <name evidence="7" type="ORF">J7I42_09465</name>
</gene>
<dbReference type="InterPro" id="IPR025944">
    <property type="entry name" value="Sigma_54_int_dom_CS"/>
</dbReference>
<dbReference type="Gene3D" id="1.10.8.60">
    <property type="match status" value="1"/>
</dbReference>
<evidence type="ECO:0000256" key="3">
    <source>
        <dbReference type="ARBA" id="ARBA00023015"/>
    </source>
</evidence>
<evidence type="ECO:0000259" key="6">
    <source>
        <dbReference type="PROSITE" id="PS50045"/>
    </source>
</evidence>
<feature type="domain" description="Sigma-54 factor interaction" evidence="6">
    <location>
        <begin position="23"/>
        <end position="252"/>
    </location>
</feature>
<dbReference type="Gene3D" id="1.10.10.60">
    <property type="entry name" value="Homeodomain-like"/>
    <property type="match status" value="1"/>
</dbReference>
<evidence type="ECO:0000256" key="2">
    <source>
        <dbReference type="ARBA" id="ARBA00022840"/>
    </source>
</evidence>
<dbReference type="PROSITE" id="PS50045">
    <property type="entry name" value="SIGMA54_INTERACT_4"/>
    <property type="match status" value="1"/>
</dbReference>
<evidence type="ECO:0000256" key="4">
    <source>
        <dbReference type="ARBA" id="ARBA00023125"/>
    </source>
</evidence>
<dbReference type="SUPFAM" id="SSF52540">
    <property type="entry name" value="P-loop containing nucleoside triphosphate hydrolases"/>
    <property type="match status" value="1"/>
</dbReference>
<dbReference type="PANTHER" id="PTHR32071:SF117">
    <property type="entry name" value="PTS-DEPENDENT DIHYDROXYACETONE KINASE OPERON REGULATORY PROTEIN-RELATED"/>
    <property type="match status" value="1"/>
</dbReference>
<dbReference type="Pfam" id="PF00158">
    <property type="entry name" value="Sigma54_activat"/>
    <property type="match status" value="1"/>
</dbReference>
<dbReference type="InterPro" id="IPR058031">
    <property type="entry name" value="AAA_lid_NorR"/>
</dbReference>
<name>A0ABS3YRS6_9BACT</name>
<dbReference type="Pfam" id="PF25601">
    <property type="entry name" value="AAA_lid_14"/>
    <property type="match status" value="1"/>
</dbReference>
<dbReference type="InterPro" id="IPR027417">
    <property type="entry name" value="P-loop_NTPase"/>
</dbReference>
<dbReference type="CDD" id="cd00009">
    <property type="entry name" value="AAA"/>
    <property type="match status" value="1"/>
</dbReference>
<evidence type="ECO:0000313" key="7">
    <source>
        <dbReference type="EMBL" id="MBO9200488.1"/>
    </source>
</evidence>
<keyword evidence="3" id="KW-0805">Transcription regulation</keyword>
<keyword evidence="4" id="KW-0238">DNA-binding</keyword>
<dbReference type="SUPFAM" id="SSF46689">
    <property type="entry name" value="Homeodomain-like"/>
    <property type="match status" value="1"/>
</dbReference>
<dbReference type="PANTHER" id="PTHR32071">
    <property type="entry name" value="TRANSCRIPTIONAL REGULATORY PROTEIN"/>
    <property type="match status" value="1"/>
</dbReference>
<dbReference type="RefSeq" id="WP_209138529.1">
    <property type="nucleotide sequence ID" value="NZ_JAGHKO010000001.1"/>
</dbReference>
<sequence>MRFQEEQLTHKEGNENRLPAQEIIGQSPELKEILRLISIVAPSDSTVLLLGETGTGKELVARAIHEGSSRGKKTMIQLNCAALPANLVESELFGHERGSFTGAMERRIGKFELAHQGTLFLDEIGEMPLELQVKLLRALQEKEIERIGSRTTMKVNVRIVAATNRDLEKEVEEGRFRADLFYRLNIFPIRLPALRDRREDIPLLANFFVQKLSKKIGRNISAISDSALEEMFNYDWPGNIRELEHVIERSILLAEDDVLRQVYLCTRRQSSVKRISDNDFQPKTIEENEREHILRILKYCKGKVAGFDGAAKVLGVPPSTLNSKLKRFGIRKIHYEIKDPNVFDNTNS</sequence>
<evidence type="ECO:0000313" key="8">
    <source>
        <dbReference type="Proteomes" id="UP000677244"/>
    </source>
</evidence>
<dbReference type="Proteomes" id="UP000677244">
    <property type="component" value="Unassembled WGS sequence"/>
</dbReference>
<evidence type="ECO:0000256" key="5">
    <source>
        <dbReference type="ARBA" id="ARBA00023163"/>
    </source>
</evidence>
<dbReference type="Gene3D" id="3.40.50.300">
    <property type="entry name" value="P-loop containing nucleotide triphosphate hydrolases"/>
    <property type="match status" value="1"/>
</dbReference>
<dbReference type="InterPro" id="IPR003593">
    <property type="entry name" value="AAA+_ATPase"/>
</dbReference>
<reference evidence="7 8" key="1">
    <citation type="submission" date="2021-03" db="EMBL/GenBank/DDBJ databases">
        <title>Assistant Professor.</title>
        <authorList>
            <person name="Huq M.A."/>
        </authorList>
    </citation>
    <scope>NUCLEOTIDE SEQUENCE [LARGE SCALE GENOMIC DNA]</scope>
    <source>
        <strain evidence="7 8">MAH-29</strain>
    </source>
</reference>
<accession>A0ABS3YRS6</accession>